<dbReference type="Gene3D" id="1.10.10.60">
    <property type="entry name" value="Homeodomain-like"/>
    <property type="match status" value="1"/>
</dbReference>
<gene>
    <name evidence="6" type="ORF">RFH47_09165</name>
</gene>
<accession>A0AAW8JB55</accession>
<keyword evidence="2 4" id="KW-0238">DNA-binding</keyword>
<dbReference type="AlphaFoldDB" id="A0AAW8JB55"/>
<dbReference type="SUPFAM" id="SSF46689">
    <property type="entry name" value="Homeodomain-like"/>
    <property type="match status" value="1"/>
</dbReference>
<dbReference type="Pfam" id="PF00440">
    <property type="entry name" value="TetR_N"/>
    <property type="match status" value="1"/>
</dbReference>
<dbReference type="Gene3D" id="1.10.357.10">
    <property type="entry name" value="Tetracycline Repressor, domain 2"/>
    <property type="match status" value="1"/>
</dbReference>
<name>A0AAW8JB55_9GAMM</name>
<dbReference type="PANTHER" id="PTHR47752:SF1">
    <property type="entry name" value="HTH-TYPE TRANSCRIPTIONAL REPRESSOR FABR"/>
    <property type="match status" value="1"/>
</dbReference>
<dbReference type="InterPro" id="IPR050692">
    <property type="entry name" value="HTH_transcr_repressor_FabR"/>
</dbReference>
<dbReference type="InterPro" id="IPR009057">
    <property type="entry name" value="Homeodomain-like_sf"/>
</dbReference>
<dbReference type="PANTHER" id="PTHR47752">
    <property type="entry name" value="HTH-TYPE TRANSCRIPTIONAL REPRESSOR FABR"/>
    <property type="match status" value="1"/>
</dbReference>
<evidence type="ECO:0000256" key="4">
    <source>
        <dbReference type="PROSITE-ProRule" id="PRU00335"/>
    </source>
</evidence>
<feature type="DNA-binding region" description="H-T-H motif" evidence="4">
    <location>
        <begin position="33"/>
        <end position="52"/>
    </location>
</feature>
<organism evidence="6 7">
    <name type="scientific">Acinetobacter rudis</name>
    <dbReference type="NCBI Taxonomy" id="632955"/>
    <lineage>
        <taxon>Bacteria</taxon>
        <taxon>Pseudomonadati</taxon>
        <taxon>Pseudomonadota</taxon>
        <taxon>Gammaproteobacteria</taxon>
        <taxon>Moraxellales</taxon>
        <taxon>Moraxellaceae</taxon>
        <taxon>Acinetobacter</taxon>
    </lineage>
</organism>
<reference evidence="6" key="1">
    <citation type="submission" date="2023-08" db="EMBL/GenBank/DDBJ databases">
        <title>Emergence of clinically-relevant ST2 carbapenem-resistant Acinetobacter baumannii strains in hospital sewages in Zhejiang, East of China.</title>
        <authorList>
            <person name="Kaichao C."/>
            <person name="Zhang R."/>
        </authorList>
    </citation>
    <scope>NUCLEOTIDE SEQUENCE</scope>
    <source>
        <strain evidence="6">M-RB-37</strain>
    </source>
</reference>
<dbReference type="PROSITE" id="PS50977">
    <property type="entry name" value="HTH_TETR_2"/>
    <property type="match status" value="1"/>
</dbReference>
<evidence type="ECO:0000313" key="6">
    <source>
        <dbReference type="EMBL" id="MDQ8935901.1"/>
    </source>
</evidence>
<keyword evidence="3" id="KW-0804">Transcription</keyword>
<comment type="caution">
    <text evidence="6">The sequence shown here is derived from an EMBL/GenBank/DDBJ whole genome shotgun (WGS) entry which is preliminary data.</text>
</comment>
<dbReference type="GO" id="GO:0003677">
    <property type="term" value="F:DNA binding"/>
    <property type="evidence" value="ECO:0007669"/>
    <property type="project" value="UniProtKB-UniRule"/>
</dbReference>
<evidence type="ECO:0000256" key="2">
    <source>
        <dbReference type="ARBA" id="ARBA00023125"/>
    </source>
</evidence>
<dbReference type="InterPro" id="IPR054129">
    <property type="entry name" value="DesT_TetR_C"/>
</dbReference>
<evidence type="ECO:0000259" key="5">
    <source>
        <dbReference type="PROSITE" id="PS50977"/>
    </source>
</evidence>
<evidence type="ECO:0000256" key="3">
    <source>
        <dbReference type="ARBA" id="ARBA00023163"/>
    </source>
</evidence>
<proteinExistence type="predicted"/>
<dbReference type="Proteomes" id="UP001243844">
    <property type="component" value="Unassembled WGS sequence"/>
</dbReference>
<dbReference type="EMBL" id="JAVIDL010000015">
    <property type="protein sequence ID" value="MDQ8935901.1"/>
    <property type="molecule type" value="Genomic_DNA"/>
</dbReference>
<dbReference type="InterPro" id="IPR001647">
    <property type="entry name" value="HTH_TetR"/>
</dbReference>
<evidence type="ECO:0000256" key="1">
    <source>
        <dbReference type="ARBA" id="ARBA00023015"/>
    </source>
</evidence>
<dbReference type="Pfam" id="PF21943">
    <property type="entry name" value="TetR_C_46"/>
    <property type="match status" value="1"/>
</dbReference>
<sequence>MSIRDERKQQSRQALLDAALKLSISGRSFSATSLREITRSVGLVPAAFYRHFQNIDQLAEELVDQVGLQFKSIQHQFHQIYFRDPQNGISRGLEYFLFAVEQHPQIWTFFITERWGGSHTLRQAIAREIDFLIQDLAQALQHLDQLRQHTSLDPDECYQIANILINLSFTWAVTWITASQQNSCPALQQEKEQLHTQMEKQIKLIFRGRIKNKNQDQ</sequence>
<protein>
    <submittedName>
        <fullName evidence="6">TetR family transcriptional regulator</fullName>
    </submittedName>
</protein>
<keyword evidence="1" id="KW-0805">Transcription regulation</keyword>
<evidence type="ECO:0000313" key="7">
    <source>
        <dbReference type="Proteomes" id="UP001243844"/>
    </source>
</evidence>
<dbReference type="RefSeq" id="WP_308975854.1">
    <property type="nucleotide sequence ID" value="NZ_JAVIDL010000015.1"/>
</dbReference>
<feature type="domain" description="HTH tetR-type" evidence="5">
    <location>
        <begin position="9"/>
        <end position="70"/>
    </location>
</feature>